<dbReference type="SMART" id="SM00701">
    <property type="entry name" value="PGRP"/>
    <property type="match status" value="1"/>
</dbReference>
<dbReference type="InterPro" id="IPR002502">
    <property type="entry name" value="Amidase_domain"/>
</dbReference>
<sequence>MFEQNSSSSSTMAAESALCSVSRQRERSRPSPAQRLHNLTSASATSSTSTAIPLPQNVFTNPSIQPSSVVNLSHSTDVVIGPMTQYQGPVSIYYMDASMEAHAMQAAAGINSSSNRSRDNSPSKRLNRNTILLITLILLVLATALIVLYVELNRPRSEAANKAIYFGNTYDHDTFPNLGNGHLVIDRIQWGASSNVRPLTVPLRRPIPYVLITHIGVQSIPCSNVYKCSIKMRTIQDAAVAEKILPDIQSNFYVSDEGNIYVGRGWDWANTYANQTLAITFMGDYGRYMPSPKQLEGVQFLLAHAVANHQLEADYKLVAQNQTKTAKSPGVNVFREIRKWPHFYGCGLDDAPACGSELGMTRASWDAKQ</sequence>
<evidence type="ECO:0000313" key="8">
    <source>
        <dbReference type="RefSeq" id="XP_015042501.1"/>
    </source>
</evidence>
<accession>A0A6I8VJ94</accession>
<keyword evidence="3" id="KW-0391">Immunity</keyword>
<dbReference type="GO" id="GO:0008270">
    <property type="term" value="F:zinc ion binding"/>
    <property type="evidence" value="ECO:0007669"/>
    <property type="project" value="InterPro"/>
</dbReference>
<protein>
    <submittedName>
        <fullName evidence="8">Peptidoglycan-recognition protein LA isoform X1</fullName>
    </submittedName>
</protein>
<keyword evidence="5" id="KW-0472">Membrane</keyword>
<dbReference type="GO" id="GO:0008745">
    <property type="term" value="F:N-acetylmuramoyl-L-alanine amidase activity"/>
    <property type="evidence" value="ECO:0007669"/>
    <property type="project" value="InterPro"/>
</dbReference>
<evidence type="ECO:0000259" key="6">
    <source>
        <dbReference type="SMART" id="SM00701"/>
    </source>
</evidence>
<evidence type="ECO:0000256" key="4">
    <source>
        <dbReference type="SAM" id="MobiDB-lite"/>
    </source>
</evidence>
<dbReference type="Proteomes" id="UP000001819">
    <property type="component" value="Chromosome X"/>
</dbReference>
<evidence type="ECO:0000313" key="7">
    <source>
        <dbReference type="Proteomes" id="UP000001819"/>
    </source>
</evidence>
<dbReference type="GO" id="GO:0009253">
    <property type="term" value="P:peptidoglycan catabolic process"/>
    <property type="evidence" value="ECO:0007669"/>
    <property type="project" value="InterPro"/>
</dbReference>
<evidence type="ECO:0000256" key="1">
    <source>
        <dbReference type="ARBA" id="ARBA00007553"/>
    </source>
</evidence>
<feature type="compositionally biased region" description="Low complexity" evidence="4">
    <location>
        <begin position="40"/>
        <end position="49"/>
    </location>
</feature>
<dbReference type="SMR" id="A0A0R3P2N5"/>
<dbReference type="FunCoup" id="A0A0R3P2N5">
    <property type="interactions" value="229"/>
</dbReference>
<keyword evidence="7" id="KW-1185">Reference proteome</keyword>
<feature type="transmembrane region" description="Helical" evidence="5">
    <location>
        <begin position="131"/>
        <end position="150"/>
    </location>
</feature>
<dbReference type="GeneID" id="6900906"/>
<keyword evidence="5" id="KW-0812">Transmembrane</keyword>
<dbReference type="Bgee" id="FBgn0250652">
    <property type="expression patterns" value="Expressed in insect adult head and 2 other cell types or tissues"/>
</dbReference>
<evidence type="ECO:0000256" key="5">
    <source>
        <dbReference type="SAM" id="Phobius"/>
    </source>
</evidence>
<dbReference type="GO" id="GO:0045087">
    <property type="term" value="P:innate immune response"/>
    <property type="evidence" value="ECO:0007669"/>
    <property type="project" value="UniProtKB-KW"/>
</dbReference>
<organism evidence="7 8">
    <name type="scientific">Drosophila pseudoobscura pseudoobscura</name>
    <name type="common">Fruit fly</name>
    <dbReference type="NCBI Taxonomy" id="46245"/>
    <lineage>
        <taxon>Eukaryota</taxon>
        <taxon>Metazoa</taxon>
        <taxon>Ecdysozoa</taxon>
        <taxon>Arthropoda</taxon>
        <taxon>Hexapoda</taxon>
        <taxon>Insecta</taxon>
        <taxon>Pterygota</taxon>
        <taxon>Neoptera</taxon>
        <taxon>Endopterygota</taxon>
        <taxon>Diptera</taxon>
        <taxon>Brachycera</taxon>
        <taxon>Muscomorpha</taxon>
        <taxon>Ephydroidea</taxon>
        <taxon>Drosophilidae</taxon>
        <taxon>Drosophila</taxon>
        <taxon>Sophophora</taxon>
    </lineage>
</organism>
<feature type="domain" description="Peptidoglycan recognition protein family" evidence="6">
    <location>
        <begin position="182"/>
        <end position="324"/>
    </location>
</feature>
<keyword evidence="2" id="KW-0399">Innate immunity</keyword>
<dbReference type="PANTHER" id="PTHR11022:SF76">
    <property type="entry name" value="PEPTIDOGLYCAN-RECOGNITION PROTEIN LA"/>
    <property type="match status" value="1"/>
</dbReference>
<dbReference type="Pfam" id="PF01510">
    <property type="entry name" value="Amidase_2"/>
    <property type="match status" value="1"/>
</dbReference>
<dbReference type="STRING" id="46245.A0A0R3P2N5"/>
<reference evidence="8" key="1">
    <citation type="submission" date="2025-08" db="UniProtKB">
        <authorList>
            <consortium name="RefSeq"/>
        </authorList>
    </citation>
    <scope>IDENTIFICATION</scope>
    <source>
        <strain evidence="8">MV-25-SWS-2005</strain>
        <tissue evidence="8">Whole body</tissue>
    </source>
</reference>
<dbReference type="CDD" id="cd06583">
    <property type="entry name" value="PGRP"/>
    <property type="match status" value="1"/>
</dbReference>
<evidence type="ECO:0000256" key="3">
    <source>
        <dbReference type="ARBA" id="ARBA00022859"/>
    </source>
</evidence>
<dbReference type="RefSeq" id="XP_015042501.1">
    <property type="nucleotide sequence ID" value="XM_015187015.2"/>
</dbReference>
<dbReference type="InterPro" id="IPR006619">
    <property type="entry name" value="PGRP_domain_met/bac"/>
</dbReference>
<dbReference type="AlphaFoldDB" id="A0A0R3P2N5"/>
<dbReference type="InParanoid" id="A0A0R3P2N5"/>
<dbReference type="InterPro" id="IPR015510">
    <property type="entry name" value="PGRP"/>
</dbReference>
<dbReference type="SUPFAM" id="SSF55846">
    <property type="entry name" value="N-acetylmuramoyl-L-alanine amidase-like"/>
    <property type="match status" value="1"/>
</dbReference>
<accession>A0A0R3P2N5</accession>
<dbReference type="PANTHER" id="PTHR11022">
    <property type="entry name" value="PEPTIDOGLYCAN RECOGNITION PROTEIN"/>
    <property type="match status" value="1"/>
</dbReference>
<feature type="compositionally biased region" description="Low complexity" evidence="4">
    <location>
        <begin position="1"/>
        <end position="10"/>
    </location>
</feature>
<dbReference type="InterPro" id="IPR036505">
    <property type="entry name" value="Amidase/PGRP_sf"/>
</dbReference>
<dbReference type="Gene3D" id="3.40.80.10">
    <property type="entry name" value="Peptidoglycan recognition protein-like"/>
    <property type="match status" value="1"/>
</dbReference>
<evidence type="ECO:0000256" key="2">
    <source>
        <dbReference type="ARBA" id="ARBA00022588"/>
    </source>
</evidence>
<gene>
    <name evidence="8" type="primary">PGRP-LA</name>
</gene>
<comment type="similarity">
    <text evidence="1">Belongs to the N-acetylmuramoyl-L-alanine amidase 2 family.</text>
</comment>
<feature type="region of interest" description="Disordered" evidence="4">
    <location>
        <begin position="1"/>
        <end position="49"/>
    </location>
</feature>
<name>A0A0R3P2N5_DROPS</name>
<proteinExistence type="inferred from homology"/>
<keyword evidence="5" id="KW-1133">Transmembrane helix</keyword>